<keyword evidence="6" id="KW-0315">Glutamine amidotransferase</keyword>
<dbReference type="InterPro" id="IPR002818">
    <property type="entry name" value="DJ-1/PfpI"/>
</dbReference>
<dbReference type="Proteomes" id="UP000283077">
    <property type="component" value="Unassembled WGS sequence"/>
</dbReference>
<dbReference type="InterPro" id="IPR050325">
    <property type="entry name" value="Prot/Nucl_acid_deglycase"/>
</dbReference>
<gene>
    <name evidence="6" type="ORF">EOE67_00705</name>
</gene>
<organism evidence="6 7">
    <name type="scientific">Rheinheimera riviphila</name>
    <dbReference type="NCBI Taxonomy" id="1834037"/>
    <lineage>
        <taxon>Bacteria</taxon>
        <taxon>Pseudomonadati</taxon>
        <taxon>Pseudomonadota</taxon>
        <taxon>Gammaproteobacteria</taxon>
        <taxon>Chromatiales</taxon>
        <taxon>Chromatiaceae</taxon>
        <taxon>Rheinheimera</taxon>
    </lineage>
</organism>
<dbReference type="GO" id="GO:0005737">
    <property type="term" value="C:cytoplasm"/>
    <property type="evidence" value="ECO:0007669"/>
    <property type="project" value="TreeGrafter"/>
</dbReference>
<accession>A0A437R4Q0</accession>
<dbReference type="PANTHER" id="PTHR48094:SF11">
    <property type="entry name" value="GLUTATHIONE-INDEPENDENT GLYOXALASE HSP31-RELATED"/>
    <property type="match status" value="1"/>
</dbReference>
<dbReference type="OrthoDB" id="9792284at2"/>
<feature type="chain" id="PRO_5019382689" evidence="4">
    <location>
        <begin position="32"/>
        <end position="273"/>
    </location>
</feature>
<dbReference type="Pfam" id="PF01965">
    <property type="entry name" value="DJ-1_PfpI"/>
    <property type="match status" value="1"/>
</dbReference>
<evidence type="ECO:0000313" key="7">
    <source>
        <dbReference type="Proteomes" id="UP000283077"/>
    </source>
</evidence>
<dbReference type="EMBL" id="SACS01000001">
    <property type="protein sequence ID" value="RVU41751.1"/>
    <property type="molecule type" value="Genomic_DNA"/>
</dbReference>
<dbReference type="CDD" id="cd03141">
    <property type="entry name" value="GATase1_Hsp31_like"/>
    <property type="match status" value="1"/>
</dbReference>
<feature type="signal peptide" evidence="4">
    <location>
        <begin position="1"/>
        <end position="31"/>
    </location>
</feature>
<evidence type="ECO:0000313" key="6">
    <source>
        <dbReference type="EMBL" id="RVU41751.1"/>
    </source>
</evidence>
<keyword evidence="1" id="KW-0346">Stress response</keyword>
<keyword evidence="2" id="KW-0456">Lyase</keyword>
<protein>
    <submittedName>
        <fullName evidence="6">Type 1 glutamine amidotransferase domain-containing protein</fullName>
    </submittedName>
</protein>
<evidence type="ECO:0000256" key="4">
    <source>
        <dbReference type="SAM" id="SignalP"/>
    </source>
</evidence>
<dbReference type="Gene3D" id="3.40.50.880">
    <property type="match status" value="1"/>
</dbReference>
<keyword evidence="7" id="KW-1185">Reference proteome</keyword>
<evidence type="ECO:0000256" key="2">
    <source>
        <dbReference type="ARBA" id="ARBA00023239"/>
    </source>
</evidence>
<evidence type="ECO:0000256" key="3">
    <source>
        <dbReference type="ARBA" id="ARBA00038493"/>
    </source>
</evidence>
<evidence type="ECO:0000256" key="1">
    <source>
        <dbReference type="ARBA" id="ARBA00023016"/>
    </source>
</evidence>
<dbReference type="AlphaFoldDB" id="A0A437R4Q0"/>
<proteinExistence type="inferred from homology"/>
<comment type="similarity">
    <text evidence="3">Belongs to the peptidase C56 family. HSP31-like subfamily.</text>
</comment>
<sequence>MELLSMIWKKCYQLLFCLLFSGLLHTTPAQASETKTGVETTSAGRVLFVLSNVKFHGNSTLSASISFGEVVNAWDTFHAAGYAVDFVSPDGGTVPIDPSVLGERLTARLQDQRIMVGLTNTHTPDQIDANRYRAVYYVGGSNAMYQVVDDVRLQQISRHIYEQNDGVISAVCHGTAGIVRLKLSNGQYLLAGKRVTGYPEDYEDKTAPYFQHLPFPMRQTIEANGGLFKAPDPEKPYIEVDGRLVTGQNYPSAPLVASAVVQILKQQPTTANN</sequence>
<keyword evidence="4" id="KW-0732">Signal</keyword>
<name>A0A437R4Q0_9GAMM</name>
<dbReference type="InterPro" id="IPR029062">
    <property type="entry name" value="Class_I_gatase-like"/>
</dbReference>
<dbReference type="GO" id="GO:0016740">
    <property type="term" value="F:transferase activity"/>
    <property type="evidence" value="ECO:0007669"/>
    <property type="project" value="UniProtKB-KW"/>
</dbReference>
<dbReference type="GO" id="GO:0019243">
    <property type="term" value="P:methylglyoxal catabolic process to D-lactate via S-lactoyl-glutathione"/>
    <property type="evidence" value="ECO:0007669"/>
    <property type="project" value="TreeGrafter"/>
</dbReference>
<reference evidence="6 7" key="1">
    <citation type="submission" date="2019-01" db="EMBL/GenBank/DDBJ databases">
        <authorList>
            <person name="Chen W.-M."/>
        </authorList>
    </citation>
    <scope>NUCLEOTIDE SEQUENCE [LARGE SCALE GENOMIC DNA]</scope>
    <source>
        <strain evidence="6 7">KYPC3</strain>
    </source>
</reference>
<dbReference type="GO" id="GO:0019172">
    <property type="term" value="F:glyoxalase III activity"/>
    <property type="evidence" value="ECO:0007669"/>
    <property type="project" value="TreeGrafter"/>
</dbReference>
<dbReference type="SUPFAM" id="SSF52317">
    <property type="entry name" value="Class I glutamine amidotransferase-like"/>
    <property type="match status" value="1"/>
</dbReference>
<comment type="caution">
    <text evidence="6">The sequence shown here is derived from an EMBL/GenBank/DDBJ whole genome shotgun (WGS) entry which is preliminary data.</text>
</comment>
<feature type="domain" description="DJ-1/PfpI" evidence="5">
    <location>
        <begin position="69"/>
        <end position="261"/>
    </location>
</feature>
<evidence type="ECO:0000259" key="5">
    <source>
        <dbReference type="Pfam" id="PF01965"/>
    </source>
</evidence>
<keyword evidence="6" id="KW-0808">Transferase</keyword>
<dbReference type="PANTHER" id="PTHR48094">
    <property type="entry name" value="PROTEIN/NUCLEIC ACID DEGLYCASE DJ-1-RELATED"/>
    <property type="match status" value="1"/>
</dbReference>